<dbReference type="SMART" id="SM00034">
    <property type="entry name" value="CLECT"/>
    <property type="match status" value="1"/>
</dbReference>
<dbReference type="InterPro" id="IPR016186">
    <property type="entry name" value="C-type_lectin-like/link_sf"/>
</dbReference>
<dbReference type="InterPro" id="IPR050111">
    <property type="entry name" value="C-type_lectin/snaclec_domain"/>
</dbReference>
<reference evidence="3" key="1">
    <citation type="submission" date="2022-11" db="UniProtKB">
        <authorList>
            <consortium name="WormBaseParasite"/>
        </authorList>
    </citation>
    <scope>IDENTIFICATION</scope>
</reference>
<name>A0A914Z6U5_9BILA</name>
<protein>
    <submittedName>
        <fullName evidence="3">C-type lectin domain-containing protein</fullName>
    </submittedName>
</protein>
<dbReference type="PANTHER" id="PTHR22803">
    <property type="entry name" value="MANNOSE, PHOSPHOLIPASE, LECTIN RECEPTOR RELATED"/>
    <property type="match status" value="1"/>
</dbReference>
<dbReference type="SUPFAM" id="SSF56436">
    <property type="entry name" value="C-type lectin-like"/>
    <property type="match status" value="2"/>
</dbReference>
<keyword evidence="2" id="KW-1185">Reference proteome</keyword>
<evidence type="ECO:0000259" key="1">
    <source>
        <dbReference type="PROSITE" id="PS50041"/>
    </source>
</evidence>
<evidence type="ECO:0000313" key="3">
    <source>
        <dbReference type="WBParaSite" id="PSU_v2.g8416.t1"/>
    </source>
</evidence>
<dbReference type="Pfam" id="PF00059">
    <property type="entry name" value="Lectin_C"/>
    <property type="match status" value="2"/>
</dbReference>
<dbReference type="CDD" id="cd00037">
    <property type="entry name" value="CLECT"/>
    <property type="match status" value="1"/>
</dbReference>
<dbReference type="PROSITE" id="PS50041">
    <property type="entry name" value="C_TYPE_LECTIN_2"/>
    <property type="match status" value="2"/>
</dbReference>
<dbReference type="WBParaSite" id="PSU_v2.g8416.t1">
    <property type="protein sequence ID" value="PSU_v2.g8416.t1"/>
    <property type="gene ID" value="PSU_v2.g8416"/>
</dbReference>
<dbReference type="InterPro" id="IPR016187">
    <property type="entry name" value="CTDL_fold"/>
</dbReference>
<proteinExistence type="predicted"/>
<dbReference type="AlphaFoldDB" id="A0A914Z6U5"/>
<dbReference type="Gene3D" id="3.10.100.10">
    <property type="entry name" value="Mannose-Binding Protein A, subunit A"/>
    <property type="match status" value="2"/>
</dbReference>
<sequence length="201" mass="22467">MKPPTWNWTDGSLFDFTDWTKGEPKNISGSNCAALSTIDGFWTSQDCFKSKPFACQLPTTPSYPTSANCSMGWYYIPQAHACYGSKGGRSHILNWTASQDYCESFGAQLPSINTLAEFQYLQSFIYTYWKNLWTGIFSVDGGKHWKNSDNTSADDFTKLGLWCSGRPITNISGERCATVYAGCIFDNDCSIGYDTICKKLL</sequence>
<feature type="domain" description="C-type lectin" evidence="1">
    <location>
        <begin position="6"/>
        <end position="56"/>
    </location>
</feature>
<organism evidence="2 3">
    <name type="scientific">Panagrolaimus superbus</name>
    <dbReference type="NCBI Taxonomy" id="310955"/>
    <lineage>
        <taxon>Eukaryota</taxon>
        <taxon>Metazoa</taxon>
        <taxon>Ecdysozoa</taxon>
        <taxon>Nematoda</taxon>
        <taxon>Chromadorea</taxon>
        <taxon>Rhabditida</taxon>
        <taxon>Tylenchina</taxon>
        <taxon>Panagrolaimomorpha</taxon>
        <taxon>Panagrolaimoidea</taxon>
        <taxon>Panagrolaimidae</taxon>
        <taxon>Panagrolaimus</taxon>
    </lineage>
</organism>
<accession>A0A914Z6U5</accession>
<dbReference type="Proteomes" id="UP000887577">
    <property type="component" value="Unplaced"/>
</dbReference>
<evidence type="ECO:0000313" key="2">
    <source>
        <dbReference type="Proteomes" id="UP000887577"/>
    </source>
</evidence>
<dbReference type="InterPro" id="IPR001304">
    <property type="entry name" value="C-type_lectin-like"/>
</dbReference>
<feature type="domain" description="C-type lectin" evidence="1">
    <location>
        <begin position="78"/>
        <end position="198"/>
    </location>
</feature>